<gene>
    <name evidence="2" type="ORF">AK829_10280</name>
</gene>
<evidence type="ECO:0000313" key="3">
    <source>
        <dbReference type="Proteomes" id="UP000060016"/>
    </source>
</evidence>
<protein>
    <recommendedName>
        <fullName evidence="1">Flavodoxin domain-containing protein</fullName>
    </recommendedName>
</protein>
<dbReference type="SUPFAM" id="SSF52218">
    <property type="entry name" value="Flavoproteins"/>
    <property type="match status" value="1"/>
</dbReference>
<dbReference type="InterPro" id="IPR026816">
    <property type="entry name" value="Flavodoxin_dom"/>
</dbReference>
<feature type="domain" description="Flavodoxin" evidence="1">
    <location>
        <begin position="5"/>
        <end position="129"/>
    </location>
</feature>
<organism evidence="2 3">
    <name type="scientific">Corynebacterium riegelii</name>
    <dbReference type="NCBI Taxonomy" id="156976"/>
    <lineage>
        <taxon>Bacteria</taxon>
        <taxon>Bacillati</taxon>
        <taxon>Actinomycetota</taxon>
        <taxon>Actinomycetes</taxon>
        <taxon>Mycobacteriales</taxon>
        <taxon>Corynebacteriaceae</taxon>
        <taxon>Corynebacterium</taxon>
    </lineage>
</organism>
<sequence>MSCTILYSTYYGSTRQYAEALAKQLNTTAQQIPDAPALNGPTVILAPAHGPLHDGVKLIKQLDPNQVEQIPIALVTVGMTIDEEVEKADATGKLLGGLAPHVKRFYLPGRLNYSQLNVQHKGVMRTLITALKIKPRKSDNERNMIDTYGKDVDRVDLARLEPIVDWANKQQAT</sequence>
<dbReference type="GO" id="GO:0009055">
    <property type="term" value="F:electron transfer activity"/>
    <property type="evidence" value="ECO:0007669"/>
    <property type="project" value="InterPro"/>
</dbReference>
<dbReference type="AlphaFoldDB" id="A0A0K1RDI1"/>
<dbReference type="EMBL" id="CP012342">
    <property type="protein sequence ID" value="AKV59453.1"/>
    <property type="molecule type" value="Genomic_DNA"/>
</dbReference>
<dbReference type="Pfam" id="PF12724">
    <property type="entry name" value="Flavodoxin_5"/>
    <property type="match status" value="1"/>
</dbReference>
<dbReference type="PATRIC" id="fig|156976.3.peg.2071"/>
<dbReference type="RefSeq" id="WP_052205739.1">
    <property type="nucleotide sequence ID" value="NZ_CP012342.1"/>
</dbReference>
<dbReference type="STRING" id="156976.AK829_10280"/>
<evidence type="ECO:0000259" key="1">
    <source>
        <dbReference type="Pfam" id="PF12724"/>
    </source>
</evidence>
<dbReference type="PROSITE" id="PS00201">
    <property type="entry name" value="FLAVODOXIN"/>
    <property type="match status" value="1"/>
</dbReference>
<dbReference type="InterPro" id="IPR029039">
    <property type="entry name" value="Flavoprotein-like_sf"/>
</dbReference>
<dbReference type="GO" id="GO:0010181">
    <property type="term" value="F:FMN binding"/>
    <property type="evidence" value="ECO:0007669"/>
    <property type="project" value="InterPro"/>
</dbReference>
<dbReference type="InterPro" id="IPR001226">
    <property type="entry name" value="Flavodoxin_CS"/>
</dbReference>
<evidence type="ECO:0000313" key="2">
    <source>
        <dbReference type="EMBL" id="AKV59453.1"/>
    </source>
</evidence>
<proteinExistence type="predicted"/>
<reference evidence="2 3" key="1">
    <citation type="submission" date="2015-08" db="EMBL/GenBank/DDBJ databases">
        <authorList>
            <person name="Babu N.S."/>
            <person name="Beckwith C.J."/>
            <person name="Beseler K.G."/>
            <person name="Brison A."/>
            <person name="Carone J.V."/>
            <person name="Caskin T.P."/>
            <person name="Diamond M."/>
            <person name="Durham M.E."/>
            <person name="Foxe J.M."/>
            <person name="Go M."/>
            <person name="Henderson B.A."/>
            <person name="Jones I.B."/>
            <person name="McGettigan J.A."/>
            <person name="Micheletti S.J."/>
            <person name="Nasrallah M.E."/>
            <person name="Ortiz D."/>
            <person name="Piller C.R."/>
            <person name="Privatt S.R."/>
            <person name="Schneider S.L."/>
            <person name="Sharp S."/>
            <person name="Smith T.C."/>
            <person name="Stanton J.D."/>
            <person name="Ullery H.E."/>
            <person name="Wilson R.J."/>
            <person name="Serrano M.G."/>
            <person name="Buck G."/>
            <person name="Lee V."/>
            <person name="Wang Y."/>
            <person name="Carvalho R."/>
            <person name="Voegtly L."/>
            <person name="Shi R."/>
            <person name="Duckworth R."/>
            <person name="Johnson A."/>
            <person name="Loviza R."/>
            <person name="Walstead R."/>
            <person name="Shah Z."/>
            <person name="Kiflezghi M."/>
            <person name="Wade K."/>
            <person name="Ball S.L."/>
            <person name="Bradley K.W."/>
            <person name="Asai D.J."/>
            <person name="Bowman C.A."/>
            <person name="Russell D.A."/>
            <person name="Pope W.H."/>
            <person name="Jacobs-Sera D."/>
            <person name="Hendrix R.W."/>
            <person name="Hatfull G.F."/>
        </authorList>
    </citation>
    <scope>NUCLEOTIDE SEQUENCE [LARGE SCALE GENOMIC DNA]</scope>
    <source>
        <strain evidence="2 3">PUDD_83A45</strain>
    </source>
</reference>
<name>A0A0K1RDI1_9CORY</name>
<dbReference type="KEGG" id="crie:AK829_10280"/>
<dbReference type="Proteomes" id="UP000060016">
    <property type="component" value="Chromosome"/>
</dbReference>
<accession>A0A0K1RDI1</accession>
<keyword evidence="3" id="KW-1185">Reference proteome</keyword>